<sequence length="377" mass="43070">MQKRIELVDALRGFSLLGILIANMLYFQYDQLIYDDFHLTNWWETIAYYFTKIFVEGSFFPIFGFIFGYSIILFVRSLENRELSTKGPLFRRAIGLIILGFIHIVFIWDGDILIIYGSGLLILMYFIKREVKTMFIWAIVLFVCTMPFLLMKSDNLSLILPNSEAMIEVLKNGTYFEVINNRVGLEMDISFITLMIVLCFVVVFLTIISFLVIGPFVLIGMAAAKIDFFKNIEEKIGLLKRLTLLIPAGLVCKAFIESEIFGGKILYNLGSTMLAIGFIAAFAVAFISMKQSKLTQAFAHLGRLSLTSYLMQSIICTTIFYGYGFGLFGKVGVFLGLVLAVIIYVLQLFVANWYGQRYSKGPAEWLLRKFVYLSERR</sequence>
<keyword evidence="1" id="KW-0812">Transmembrane</keyword>
<feature type="transmembrane region" description="Helical" evidence="1">
    <location>
        <begin position="268"/>
        <end position="288"/>
    </location>
</feature>
<dbReference type="PANTHER" id="PTHR30590">
    <property type="entry name" value="INNER MEMBRANE PROTEIN"/>
    <property type="match status" value="1"/>
</dbReference>
<keyword evidence="1" id="KW-0472">Membrane</keyword>
<dbReference type="InterPro" id="IPR052529">
    <property type="entry name" value="Bact_Transport_Assoc"/>
</dbReference>
<feature type="transmembrane region" description="Helical" evidence="1">
    <location>
        <begin position="334"/>
        <end position="354"/>
    </location>
</feature>
<keyword evidence="4" id="KW-1185">Reference proteome</keyword>
<evidence type="ECO:0000313" key="3">
    <source>
        <dbReference type="EMBL" id="SOC40913.1"/>
    </source>
</evidence>
<feature type="transmembrane region" description="Helical" evidence="1">
    <location>
        <begin position="134"/>
        <end position="151"/>
    </location>
</feature>
<name>A0A285UGM9_9BACL</name>
<dbReference type="InterPro" id="IPR007349">
    <property type="entry name" value="DUF418"/>
</dbReference>
<dbReference type="EMBL" id="OBQC01000009">
    <property type="protein sequence ID" value="SOC40913.1"/>
    <property type="molecule type" value="Genomic_DNA"/>
</dbReference>
<evidence type="ECO:0000313" key="4">
    <source>
        <dbReference type="Proteomes" id="UP000219252"/>
    </source>
</evidence>
<evidence type="ECO:0000256" key="1">
    <source>
        <dbReference type="SAM" id="Phobius"/>
    </source>
</evidence>
<feature type="transmembrane region" description="Helical" evidence="1">
    <location>
        <begin position="112"/>
        <end position="127"/>
    </location>
</feature>
<dbReference type="Pfam" id="PF04235">
    <property type="entry name" value="DUF418"/>
    <property type="match status" value="1"/>
</dbReference>
<keyword evidence="1" id="KW-1133">Transmembrane helix</keyword>
<dbReference type="RefSeq" id="WP_097149946.1">
    <property type="nucleotide sequence ID" value="NZ_OBQC01000009.1"/>
</dbReference>
<proteinExistence type="predicted"/>
<evidence type="ECO:0000259" key="2">
    <source>
        <dbReference type="Pfam" id="PF04235"/>
    </source>
</evidence>
<accession>A0A285UGM9</accession>
<dbReference type="OrthoDB" id="9807744at2"/>
<dbReference type="Proteomes" id="UP000219252">
    <property type="component" value="Unassembled WGS sequence"/>
</dbReference>
<feature type="transmembrane region" description="Helical" evidence="1">
    <location>
        <begin position="309"/>
        <end position="328"/>
    </location>
</feature>
<protein>
    <recommendedName>
        <fullName evidence="2">DUF418 domain-containing protein</fullName>
    </recommendedName>
</protein>
<feature type="transmembrane region" description="Helical" evidence="1">
    <location>
        <begin position="89"/>
        <end position="106"/>
    </location>
</feature>
<feature type="transmembrane region" description="Helical" evidence="1">
    <location>
        <begin position="191"/>
        <end position="218"/>
    </location>
</feature>
<feature type="domain" description="DUF418" evidence="2">
    <location>
        <begin position="224"/>
        <end position="373"/>
    </location>
</feature>
<organism evidence="3 4">
    <name type="scientific">Ureibacillus acetophenoni</name>
    <dbReference type="NCBI Taxonomy" id="614649"/>
    <lineage>
        <taxon>Bacteria</taxon>
        <taxon>Bacillati</taxon>
        <taxon>Bacillota</taxon>
        <taxon>Bacilli</taxon>
        <taxon>Bacillales</taxon>
        <taxon>Caryophanaceae</taxon>
        <taxon>Ureibacillus</taxon>
    </lineage>
</organism>
<gene>
    <name evidence="3" type="ORF">SAMN05877842_10928</name>
</gene>
<dbReference type="PANTHER" id="PTHR30590:SF2">
    <property type="entry name" value="INNER MEMBRANE PROTEIN"/>
    <property type="match status" value="1"/>
</dbReference>
<dbReference type="AlphaFoldDB" id="A0A285UGM9"/>
<feature type="transmembrane region" description="Helical" evidence="1">
    <location>
        <begin position="7"/>
        <end position="29"/>
    </location>
</feature>
<reference evidence="4" key="1">
    <citation type="submission" date="2017-08" db="EMBL/GenBank/DDBJ databases">
        <authorList>
            <person name="Varghese N."/>
            <person name="Submissions S."/>
        </authorList>
    </citation>
    <scope>NUCLEOTIDE SEQUENCE [LARGE SCALE GENOMIC DNA]</scope>
    <source>
        <strain evidence="4">JC23</strain>
    </source>
</reference>
<feature type="transmembrane region" description="Helical" evidence="1">
    <location>
        <begin position="49"/>
        <end position="77"/>
    </location>
</feature>